<sequence>MSSADSQRMFGRSEAAVVISVVTEANTTASKLLSAGPKRENKDMAKLYDRLAPDFSAWFRGTGSP</sequence>
<dbReference type="Proteomes" id="UP001374893">
    <property type="component" value="Chromosome"/>
</dbReference>
<organism evidence="1 2">
    <name type="scientific">Haloferula helveola</name>
    <dbReference type="NCBI Taxonomy" id="490095"/>
    <lineage>
        <taxon>Bacteria</taxon>
        <taxon>Pseudomonadati</taxon>
        <taxon>Verrucomicrobiota</taxon>
        <taxon>Verrucomicrobiia</taxon>
        <taxon>Verrucomicrobiales</taxon>
        <taxon>Verrucomicrobiaceae</taxon>
        <taxon>Haloferula</taxon>
    </lineage>
</organism>
<evidence type="ECO:0000313" key="1">
    <source>
        <dbReference type="EMBL" id="BCX47978.1"/>
    </source>
</evidence>
<gene>
    <name evidence="1" type="ORF">HAHE_18860</name>
</gene>
<reference evidence="1 2" key="1">
    <citation type="submission" date="2021-06" db="EMBL/GenBank/DDBJ databases">
        <title>Complete genome of Haloferula helveola possessing various polysaccharide degrading enzymes.</title>
        <authorList>
            <person name="Takami H."/>
            <person name="Huang C."/>
            <person name="Hamasaki K."/>
        </authorList>
    </citation>
    <scope>NUCLEOTIDE SEQUENCE [LARGE SCALE GENOMIC DNA]</scope>
    <source>
        <strain evidence="1 2">CN-1</strain>
    </source>
</reference>
<protein>
    <submittedName>
        <fullName evidence="1">Uncharacterized protein</fullName>
    </submittedName>
</protein>
<name>A0ABN6H7R8_9BACT</name>
<dbReference type="EMBL" id="AP024702">
    <property type="protein sequence ID" value="BCX47978.1"/>
    <property type="molecule type" value="Genomic_DNA"/>
</dbReference>
<proteinExistence type="predicted"/>
<evidence type="ECO:0000313" key="2">
    <source>
        <dbReference type="Proteomes" id="UP001374893"/>
    </source>
</evidence>
<accession>A0ABN6H7R8</accession>
<keyword evidence="2" id="KW-1185">Reference proteome</keyword>